<organism evidence="2 3">
    <name type="scientific">Azospirillum oryzae</name>
    <dbReference type="NCBI Taxonomy" id="286727"/>
    <lineage>
        <taxon>Bacteria</taxon>
        <taxon>Pseudomonadati</taxon>
        <taxon>Pseudomonadota</taxon>
        <taxon>Alphaproteobacteria</taxon>
        <taxon>Rhodospirillales</taxon>
        <taxon>Azospirillaceae</taxon>
        <taxon>Azospirillum</taxon>
    </lineage>
</organism>
<reference evidence="2 3" key="1">
    <citation type="submission" date="2017-04" db="EMBL/GenBank/DDBJ databases">
        <authorList>
            <person name="Afonso C.L."/>
            <person name="Miller P.J."/>
            <person name="Scott M.A."/>
            <person name="Spackman E."/>
            <person name="Goraichik I."/>
            <person name="Dimitrov K.M."/>
            <person name="Suarez D.L."/>
            <person name="Swayne D.E."/>
        </authorList>
    </citation>
    <scope>NUCLEOTIDE SEQUENCE [LARGE SCALE GENOMIC DNA]</scope>
    <source>
        <strain evidence="2 3">A2P</strain>
    </source>
</reference>
<dbReference type="STRING" id="286727.SAMN02982917_1110"/>
<evidence type="ECO:0000313" key="3">
    <source>
        <dbReference type="Proteomes" id="UP000192936"/>
    </source>
</evidence>
<evidence type="ECO:0000256" key="1">
    <source>
        <dbReference type="SAM" id="MobiDB-lite"/>
    </source>
</evidence>
<dbReference type="RefSeq" id="WP_244560514.1">
    <property type="nucleotide sequence ID" value="NZ_FXAK01000001.1"/>
</dbReference>
<accession>A0A1X7DW96</accession>
<gene>
    <name evidence="2" type="ORF">SAMN02982917_1110</name>
</gene>
<feature type="region of interest" description="Disordered" evidence="1">
    <location>
        <begin position="78"/>
        <end position="108"/>
    </location>
</feature>
<name>A0A1X7DW96_9PROT</name>
<protein>
    <submittedName>
        <fullName evidence="2">Uncharacterized protein</fullName>
    </submittedName>
</protein>
<proteinExistence type="predicted"/>
<dbReference type="Proteomes" id="UP000192936">
    <property type="component" value="Unassembled WGS sequence"/>
</dbReference>
<sequence length="213" mass="23204">MQRYSSTLGTALAAVLATAVIVGLPAAGWAQDPKNPDWPCQQILVPSLSPASIWDGPSIDGLGDVWQRDPAVATLVRRASDDSVDPATLEPEAEALAGPEKQGAEQEQRDHRITLAFAGTFQTLDRRRSAAIASIERYAQHQRALRERIAVALRDLDAASDDPARAKEIKDAIAWDRRILDDRRRAQGAVCEQPALIEQRLGQIARMLSALLS</sequence>
<evidence type="ECO:0000313" key="2">
    <source>
        <dbReference type="EMBL" id="SMF23025.1"/>
    </source>
</evidence>
<dbReference type="EMBL" id="FXAK01000001">
    <property type="protein sequence ID" value="SMF23025.1"/>
    <property type="molecule type" value="Genomic_DNA"/>
</dbReference>
<dbReference type="AlphaFoldDB" id="A0A1X7DW96"/>
<feature type="compositionally biased region" description="Low complexity" evidence="1">
    <location>
        <begin position="86"/>
        <end position="100"/>
    </location>
</feature>